<dbReference type="GeneID" id="37022751"/>
<accession>A0A316V6Y5</accession>
<evidence type="ECO:0000256" key="1">
    <source>
        <dbReference type="ARBA" id="ARBA00004648"/>
    </source>
</evidence>
<dbReference type="GO" id="GO:0006888">
    <property type="term" value="P:endoplasmic reticulum to Golgi vesicle-mediated transport"/>
    <property type="evidence" value="ECO:0007669"/>
    <property type="project" value="TreeGrafter"/>
</dbReference>
<evidence type="ECO:0000256" key="10">
    <source>
        <dbReference type="ARBA" id="ARBA00023136"/>
    </source>
</evidence>
<evidence type="ECO:0000256" key="7">
    <source>
        <dbReference type="ARBA" id="ARBA00022892"/>
    </source>
</evidence>
<evidence type="ECO:0000256" key="5">
    <source>
        <dbReference type="ARBA" id="ARBA00022737"/>
    </source>
</evidence>
<evidence type="ECO:0000256" key="8">
    <source>
        <dbReference type="ARBA" id="ARBA00022927"/>
    </source>
</evidence>
<dbReference type="SUPFAM" id="SSF50998">
    <property type="entry name" value="Quinoprotein alcohol dehydrogenase-like"/>
    <property type="match status" value="1"/>
</dbReference>
<dbReference type="PANTHER" id="PTHR23284">
    <property type="entry name" value="PROLACTIN REGULATORY ELEMENT BINDING PROTEIN"/>
    <property type="match status" value="1"/>
</dbReference>
<dbReference type="InterPro" id="IPR001680">
    <property type="entry name" value="WD40_rpt"/>
</dbReference>
<dbReference type="InterPro" id="IPR045260">
    <property type="entry name" value="Sec12-like"/>
</dbReference>
<keyword evidence="10" id="KW-0472">Membrane</keyword>
<dbReference type="GO" id="GO:0003400">
    <property type="term" value="P:regulation of COPII vesicle coating"/>
    <property type="evidence" value="ECO:0007669"/>
    <property type="project" value="TreeGrafter"/>
</dbReference>
<name>A0A316V6Y5_9BASI</name>
<keyword evidence="3" id="KW-0853">WD repeat</keyword>
<keyword evidence="9" id="KW-1133">Transmembrane helix</keyword>
<evidence type="ECO:0000256" key="6">
    <source>
        <dbReference type="ARBA" id="ARBA00022824"/>
    </source>
</evidence>
<dbReference type="GO" id="GO:0005085">
    <property type="term" value="F:guanyl-nucleotide exchange factor activity"/>
    <property type="evidence" value="ECO:0007669"/>
    <property type="project" value="InterPro"/>
</dbReference>
<proteinExistence type="predicted"/>
<evidence type="ECO:0000313" key="13">
    <source>
        <dbReference type="Proteomes" id="UP000245771"/>
    </source>
</evidence>
<evidence type="ECO:0000256" key="11">
    <source>
        <dbReference type="SAM" id="MobiDB-lite"/>
    </source>
</evidence>
<keyword evidence="7" id="KW-0931">ER-Golgi transport</keyword>
<dbReference type="InParanoid" id="A0A316V6Y5"/>
<protein>
    <submittedName>
        <fullName evidence="12">WD40 repeat-like protein</fullName>
    </submittedName>
</protein>
<sequence length="622" mass="67161">MRQPDSFSVKCSIPIYAITSPNSNDFIYAGGGGQSKSGIANAIKSVTVDEKKRSTVDQAEIKLSSAEDAPMCITLTPDENDDDVEEPEDQMSDPQSSSSEKLSTNGKASLNSSRLSQRTIIAAINSAVSPSGANKNLRKFEWTNSPKEQDEKKLQSIKSVDEVESVSIKDAEVYIRCISTSPNGSFVAVGSTDGQFSLHSLPTLERLWSKTIEDKNGIADVTFSADSALIAIVTSDSIQIYPTLSAAKSSSGPELYQSIRNPTLKGTNGCVFRAARFGRNAKGTSTTKSSRLFTVVNSNPAAGLGSSKKDREKAKIRKCFISSWDTDTWTVVQSRQISDRPATVAEISDDGAFIAISTSDLSLHLLSSHTLKSIWQIRDTHAFPGTCLAFSRNGKLLASGSADMTLRIASVGKDSGSMITTSFIESNAVIFIVALALAILACPGKRLCPKFVSGAFDGSPIVLCSISAVVGVDKNLILYFDVDRSCERSMADPKSINEDATSGLKGASPAELLTNLREKIHQTNLLEKSNVEMEQMLLSGKTDGDESKDLDEDDKVVLKEAFEENKEAIQRKKEASQIFCEMLLRKIKESQVSQELALEIHSTIQEVQGSSTAATEDQGIYM</sequence>
<evidence type="ECO:0000256" key="4">
    <source>
        <dbReference type="ARBA" id="ARBA00022692"/>
    </source>
</evidence>
<dbReference type="RefSeq" id="XP_025353602.1">
    <property type="nucleotide sequence ID" value="XM_025500970.1"/>
</dbReference>
<dbReference type="InterPro" id="IPR015943">
    <property type="entry name" value="WD40/YVTN_repeat-like_dom_sf"/>
</dbReference>
<feature type="compositionally biased region" description="Polar residues" evidence="11">
    <location>
        <begin position="92"/>
        <end position="111"/>
    </location>
</feature>
<dbReference type="PANTHER" id="PTHR23284:SF0">
    <property type="entry name" value="PROLACTIN REGULATORY ELEMENT-BINDING PROTEIN"/>
    <property type="match status" value="1"/>
</dbReference>
<reference evidence="12 13" key="1">
    <citation type="journal article" date="2018" name="Mol. Biol. Evol.">
        <title>Broad Genomic Sampling Reveals a Smut Pathogenic Ancestry of the Fungal Clade Ustilaginomycotina.</title>
        <authorList>
            <person name="Kijpornyongpan T."/>
            <person name="Mondo S.J."/>
            <person name="Barry K."/>
            <person name="Sandor L."/>
            <person name="Lee J."/>
            <person name="Lipzen A."/>
            <person name="Pangilinan J."/>
            <person name="LaButti K."/>
            <person name="Hainaut M."/>
            <person name="Henrissat B."/>
            <person name="Grigoriev I.V."/>
            <person name="Spatafora J.W."/>
            <person name="Aime M.C."/>
        </authorList>
    </citation>
    <scope>NUCLEOTIDE SEQUENCE [LARGE SCALE GENOMIC DNA]</scope>
    <source>
        <strain evidence="12 13">MCA 3882</strain>
    </source>
</reference>
<keyword evidence="4" id="KW-0812">Transmembrane</keyword>
<feature type="region of interest" description="Disordered" evidence="11">
    <location>
        <begin position="67"/>
        <end position="111"/>
    </location>
</feature>
<dbReference type="Proteomes" id="UP000245771">
    <property type="component" value="Unassembled WGS sequence"/>
</dbReference>
<dbReference type="AlphaFoldDB" id="A0A316V6Y5"/>
<dbReference type="Gene3D" id="2.130.10.10">
    <property type="entry name" value="YVTN repeat-like/Quinoprotein amine dehydrogenase"/>
    <property type="match status" value="1"/>
</dbReference>
<evidence type="ECO:0000256" key="9">
    <source>
        <dbReference type="ARBA" id="ARBA00022989"/>
    </source>
</evidence>
<organism evidence="12 13">
    <name type="scientific">Meira miltonrushii</name>
    <dbReference type="NCBI Taxonomy" id="1280837"/>
    <lineage>
        <taxon>Eukaryota</taxon>
        <taxon>Fungi</taxon>
        <taxon>Dikarya</taxon>
        <taxon>Basidiomycota</taxon>
        <taxon>Ustilaginomycotina</taxon>
        <taxon>Exobasidiomycetes</taxon>
        <taxon>Exobasidiales</taxon>
        <taxon>Brachybasidiaceae</taxon>
        <taxon>Meira</taxon>
    </lineage>
</organism>
<dbReference type="GO" id="GO:0005789">
    <property type="term" value="C:endoplasmic reticulum membrane"/>
    <property type="evidence" value="ECO:0007669"/>
    <property type="project" value="UniProtKB-SubCell"/>
</dbReference>
<evidence type="ECO:0000256" key="3">
    <source>
        <dbReference type="ARBA" id="ARBA00022574"/>
    </source>
</evidence>
<evidence type="ECO:0000256" key="2">
    <source>
        <dbReference type="ARBA" id="ARBA00022448"/>
    </source>
</evidence>
<keyword evidence="13" id="KW-1185">Reference proteome</keyword>
<dbReference type="OrthoDB" id="2013972at2759"/>
<feature type="compositionally biased region" description="Acidic residues" evidence="11">
    <location>
        <begin position="78"/>
        <end position="91"/>
    </location>
</feature>
<keyword evidence="6" id="KW-0256">Endoplasmic reticulum</keyword>
<dbReference type="InterPro" id="IPR011047">
    <property type="entry name" value="Quinoprotein_ADH-like_sf"/>
</dbReference>
<keyword evidence="8" id="KW-0653">Protein transport</keyword>
<dbReference type="GO" id="GO:0015031">
    <property type="term" value="P:protein transport"/>
    <property type="evidence" value="ECO:0007669"/>
    <property type="project" value="UniProtKB-KW"/>
</dbReference>
<comment type="subcellular location">
    <subcellularLocation>
        <location evidence="1">Endoplasmic reticulum membrane</location>
        <topology evidence="1">Single-pass type II membrane protein</topology>
    </subcellularLocation>
</comment>
<dbReference type="EMBL" id="KZ819604">
    <property type="protein sequence ID" value="PWN33300.1"/>
    <property type="molecule type" value="Genomic_DNA"/>
</dbReference>
<dbReference type="SMART" id="SM00320">
    <property type="entry name" value="WD40"/>
    <property type="match status" value="4"/>
</dbReference>
<gene>
    <name evidence="12" type="ORF">FA14DRAFT_179955</name>
</gene>
<evidence type="ECO:0000313" key="12">
    <source>
        <dbReference type="EMBL" id="PWN33300.1"/>
    </source>
</evidence>
<dbReference type="STRING" id="1280837.A0A316V6Y5"/>
<dbReference type="Pfam" id="PF00400">
    <property type="entry name" value="WD40"/>
    <property type="match status" value="2"/>
</dbReference>
<keyword evidence="2" id="KW-0813">Transport</keyword>
<keyword evidence="5" id="KW-0677">Repeat</keyword>